<gene>
    <name evidence="1" type="ORF">PsorP6_013683</name>
</gene>
<comment type="caution">
    <text evidence="1">The sequence shown here is derived from an EMBL/GenBank/DDBJ whole genome shotgun (WGS) entry which is preliminary data.</text>
</comment>
<accession>A0ACC0VGU3</accession>
<reference evidence="1 2" key="1">
    <citation type="journal article" date="2022" name="bioRxiv">
        <title>The genome of the oomycete Peronosclerospora sorghi, a cosmopolitan pathogen of maize and sorghum, is inflated with dispersed pseudogenes.</title>
        <authorList>
            <person name="Fletcher K."/>
            <person name="Martin F."/>
            <person name="Isakeit T."/>
            <person name="Cavanaugh K."/>
            <person name="Magill C."/>
            <person name="Michelmore R."/>
        </authorList>
    </citation>
    <scope>NUCLEOTIDE SEQUENCE [LARGE SCALE GENOMIC DNA]</scope>
    <source>
        <strain evidence="1">P6</strain>
    </source>
</reference>
<dbReference type="Proteomes" id="UP001163321">
    <property type="component" value="Chromosome 9"/>
</dbReference>
<dbReference type="EMBL" id="CM047588">
    <property type="protein sequence ID" value="KAI9905552.1"/>
    <property type="molecule type" value="Genomic_DNA"/>
</dbReference>
<organism evidence="1 2">
    <name type="scientific">Peronosclerospora sorghi</name>
    <dbReference type="NCBI Taxonomy" id="230839"/>
    <lineage>
        <taxon>Eukaryota</taxon>
        <taxon>Sar</taxon>
        <taxon>Stramenopiles</taxon>
        <taxon>Oomycota</taxon>
        <taxon>Peronosporomycetes</taxon>
        <taxon>Peronosporales</taxon>
        <taxon>Peronosporaceae</taxon>
        <taxon>Peronosclerospora</taxon>
    </lineage>
</organism>
<protein>
    <submittedName>
        <fullName evidence="1">Uncharacterized protein</fullName>
    </submittedName>
</protein>
<evidence type="ECO:0000313" key="1">
    <source>
        <dbReference type="EMBL" id="KAI9905552.1"/>
    </source>
</evidence>
<evidence type="ECO:0000313" key="2">
    <source>
        <dbReference type="Proteomes" id="UP001163321"/>
    </source>
</evidence>
<proteinExistence type="predicted"/>
<name>A0ACC0VGU3_9STRA</name>
<keyword evidence="2" id="KW-1185">Reference proteome</keyword>
<sequence length="73" mass="8483">MEIQFVHVSRRSFDVMRRISTCDRKGNLAKIWLICGLGDSFRNRGSTGNTGQREHQSRCHECPFAETRRKEGK</sequence>